<keyword evidence="5" id="KW-0333">Golgi apparatus</keyword>
<dbReference type="InterPro" id="IPR008630">
    <property type="entry name" value="Glyco_trans_34"/>
</dbReference>
<evidence type="ECO:0000256" key="5">
    <source>
        <dbReference type="ARBA" id="ARBA00023034"/>
    </source>
</evidence>
<name>A0A0B2PK28_GLYSO</name>
<organism evidence="6">
    <name type="scientific">Glycine soja</name>
    <name type="common">Wild soybean</name>
    <dbReference type="NCBI Taxonomy" id="3848"/>
    <lineage>
        <taxon>Eukaryota</taxon>
        <taxon>Viridiplantae</taxon>
        <taxon>Streptophyta</taxon>
        <taxon>Embryophyta</taxon>
        <taxon>Tracheophyta</taxon>
        <taxon>Spermatophyta</taxon>
        <taxon>Magnoliopsida</taxon>
        <taxon>eudicotyledons</taxon>
        <taxon>Gunneridae</taxon>
        <taxon>Pentapetalae</taxon>
        <taxon>rosids</taxon>
        <taxon>fabids</taxon>
        <taxon>Fabales</taxon>
        <taxon>Fabaceae</taxon>
        <taxon>Papilionoideae</taxon>
        <taxon>50 kb inversion clade</taxon>
        <taxon>NPAAA clade</taxon>
        <taxon>indigoferoid/millettioid clade</taxon>
        <taxon>Phaseoleae</taxon>
        <taxon>Glycine</taxon>
        <taxon>Glycine subgen. Soja</taxon>
    </lineage>
</organism>
<dbReference type="GO" id="GO:0005802">
    <property type="term" value="C:trans-Golgi network"/>
    <property type="evidence" value="ECO:0007669"/>
    <property type="project" value="TreeGrafter"/>
</dbReference>
<evidence type="ECO:0000313" key="6">
    <source>
        <dbReference type="EMBL" id="KHN07948.1"/>
    </source>
</evidence>
<accession>A0A0B2PK28</accession>
<gene>
    <name evidence="6" type="ORF">glysoja_041717</name>
</gene>
<protein>
    <submittedName>
        <fullName evidence="6">Galactomannan galactosyltransferase 1</fullName>
        <ecNumber evidence="6">2.4.2.39</ecNumber>
    </submittedName>
</protein>
<dbReference type="GO" id="GO:0005768">
    <property type="term" value="C:endosome"/>
    <property type="evidence" value="ECO:0007669"/>
    <property type="project" value="TreeGrafter"/>
</dbReference>
<dbReference type="PANTHER" id="PTHR31311:SF3">
    <property type="entry name" value="GLYCOSYLTRANSFERASE 7-RELATED"/>
    <property type="match status" value="1"/>
</dbReference>
<reference evidence="6" key="1">
    <citation type="submission" date="2014-07" db="EMBL/GenBank/DDBJ databases">
        <title>Identification of a novel salt tolerance gene in wild soybean by whole-genome sequencing.</title>
        <authorList>
            <person name="Lam H.-M."/>
            <person name="Qi X."/>
            <person name="Li M.-W."/>
            <person name="Liu X."/>
            <person name="Xie M."/>
            <person name="Ni M."/>
            <person name="Xu X."/>
        </authorList>
    </citation>
    <scope>NUCLEOTIDE SEQUENCE [LARGE SCALE GENOMIC DNA]</scope>
    <source>
        <tissue evidence="6">Root</tissue>
    </source>
</reference>
<dbReference type="PANTHER" id="PTHR31311">
    <property type="entry name" value="XYLOGLUCAN 6-XYLOSYLTRANSFERASE 5-RELATED-RELATED"/>
    <property type="match status" value="1"/>
</dbReference>
<keyword evidence="3 6" id="KW-0808">Transferase</keyword>
<sequence>MGKKVHNWDEKREEWLKLHPSFDARAQEKLFMVTGSQPKSFRNSISNHLLLRFFKNKMDYCVVFTSVTFSTTTHCWTQRCSRIGLSIPWCRLRWWPIRRPSGSAIRQLGHLTIFPNGTCNNQKGGVVGGGTTTGDGNDVVVLGGVVGNHLQGLVDIFGDCIESEDELLVQ</sequence>
<dbReference type="AlphaFoldDB" id="A0A0B2PK28"/>
<dbReference type="EC" id="2.4.2.39" evidence="6"/>
<keyword evidence="4" id="KW-0812">Transmembrane</keyword>
<keyword evidence="2 6" id="KW-0328">Glycosyltransferase</keyword>
<dbReference type="GO" id="GO:0000139">
    <property type="term" value="C:Golgi membrane"/>
    <property type="evidence" value="ECO:0007669"/>
    <property type="project" value="UniProtKB-SubCell"/>
</dbReference>
<proteinExistence type="predicted"/>
<keyword evidence="4" id="KW-0735">Signal-anchor</keyword>
<evidence type="ECO:0000256" key="1">
    <source>
        <dbReference type="ARBA" id="ARBA00004323"/>
    </source>
</evidence>
<evidence type="ECO:0000256" key="4">
    <source>
        <dbReference type="ARBA" id="ARBA00022968"/>
    </source>
</evidence>
<dbReference type="GO" id="GO:0008378">
    <property type="term" value="F:galactosyltransferase activity"/>
    <property type="evidence" value="ECO:0007669"/>
    <property type="project" value="TreeGrafter"/>
</dbReference>
<dbReference type="Proteomes" id="UP000053555">
    <property type="component" value="Unassembled WGS sequence"/>
</dbReference>
<dbReference type="GO" id="GO:0033843">
    <property type="term" value="F:xyloglucan 6-xylosyltransferase activity"/>
    <property type="evidence" value="ECO:0007669"/>
    <property type="project" value="UniProtKB-EC"/>
</dbReference>
<dbReference type="EMBL" id="KN666442">
    <property type="protein sequence ID" value="KHN07948.1"/>
    <property type="molecule type" value="Genomic_DNA"/>
</dbReference>
<evidence type="ECO:0000256" key="3">
    <source>
        <dbReference type="ARBA" id="ARBA00022679"/>
    </source>
</evidence>
<evidence type="ECO:0000256" key="2">
    <source>
        <dbReference type="ARBA" id="ARBA00022676"/>
    </source>
</evidence>
<comment type="subcellular location">
    <subcellularLocation>
        <location evidence="1">Golgi apparatus membrane</location>
        <topology evidence="1">Single-pass type II membrane protein</topology>
    </subcellularLocation>
</comment>